<dbReference type="PRINTS" id="PR00173">
    <property type="entry name" value="EDTRNSPORT"/>
</dbReference>
<dbReference type="OrthoDB" id="5877963at2759"/>
<keyword evidence="5 9" id="KW-0769">Symport</keyword>
<comment type="caution">
    <text evidence="10">The sequence shown here is derived from an EMBL/GenBank/DDBJ whole genome shotgun (WGS) entry which is preliminary data.</text>
</comment>
<dbReference type="Pfam" id="PF00375">
    <property type="entry name" value="SDF"/>
    <property type="match status" value="1"/>
</dbReference>
<dbReference type="InterPro" id="IPR036458">
    <property type="entry name" value="Na:dicarbo_symporter_sf"/>
</dbReference>
<keyword evidence="3 9" id="KW-0813">Transport</keyword>
<reference evidence="10 11" key="1">
    <citation type="submission" date="2017-12" db="EMBL/GenBank/DDBJ databases">
        <title>Hemimetabolous genomes reveal molecular basis of termite eusociality.</title>
        <authorList>
            <person name="Harrison M.C."/>
            <person name="Jongepier E."/>
            <person name="Robertson H.M."/>
            <person name="Arning N."/>
            <person name="Bitard-Feildel T."/>
            <person name="Chao H."/>
            <person name="Childers C.P."/>
            <person name="Dinh H."/>
            <person name="Doddapaneni H."/>
            <person name="Dugan S."/>
            <person name="Gowin J."/>
            <person name="Greiner C."/>
            <person name="Han Y."/>
            <person name="Hu H."/>
            <person name="Hughes D.S.T."/>
            <person name="Huylmans A.-K."/>
            <person name="Kemena C."/>
            <person name="Kremer L.P.M."/>
            <person name="Lee S.L."/>
            <person name="Lopez-Ezquerra A."/>
            <person name="Mallet L."/>
            <person name="Monroy-Kuhn J.M."/>
            <person name="Moser A."/>
            <person name="Murali S.C."/>
            <person name="Muzny D.M."/>
            <person name="Otani S."/>
            <person name="Piulachs M.-D."/>
            <person name="Poelchau M."/>
            <person name="Qu J."/>
            <person name="Schaub F."/>
            <person name="Wada-Katsumata A."/>
            <person name="Worley K.C."/>
            <person name="Xie Q."/>
            <person name="Ylla G."/>
            <person name="Poulsen M."/>
            <person name="Gibbs R.A."/>
            <person name="Schal C."/>
            <person name="Richards S."/>
            <person name="Belles X."/>
            <person name="Korb J."/>
            <person name="Bornberg-Bauer E."/>
        </authorList>
    </citation>
    <scope>NUCLEOTIDE SEQUENCE [LARGE SCALE GENOMIC DNA]</scope>
    <source>
        <tissue evidence="10">Whole body</tissue>
    </source>
</reference>
<protein>
    <recommendedName>
        <fullName evidence="9">Amino acid transporter</fullName>
    </recommendedName>
</protein>
<dbReference type="FunCoup" id="A0A2J7PMX7">
    <property type="interactions" value="87"/>
</dbReference>
<proteinExistence type="inferred from homology"/>
<evidence type="ECO:0000256" key="2">
    <source>
        <dbReference type="ARBA" id="ARBA00006148"/>
    </source>
</evidence>
<dbReference type="Proteomes" id="UP000235965">
    <property type="component" value="Unassembled WGS sequence"/>
</dbReference>
<dbReference type="GO" id="GO:0015175">
    <property type="term" value="F:neutral L-amino acid transmembrane transporter activity"/>
    <property type="evidence" value="ECO:0007669"/>
    <property type="project" value="TreeGrafter"/>
</dbReference>
<dbReference type="Gene3D" id="1.10.3860.10">
    <property type="entry name" value="Sodium:dicarboxylate symporter"/>
    <property type="match status" value="1"/>
</dbReference>
<evidence type="ECO:0000256" key="4">
    <source>
        <dbReference type="ARBA" id="ARBA00022692"/>
    </source>
</evidence>
<feature type="transmembrane region" description="Helical" evidence="9">
    <location>
        <begin position="120"/>
        <end position="144"/>
    </location>
</feature>
<feature type="transmembrane region" description="Helical" evidence="9">
    <location>
        <begin position="342"/>
        <end position="365"/>
    </location>
</feature>
<dbReference type="InParanoid" id="A0A2J7PMX7"/>
<evidence type="ECO:0000256" key="8">
    <source>
        <dbReference type="ARBA" id="ARBA00023180"/>
    </source>
</evidence>
<evidence type="ECO:0000256" key="7">
    <source>
        <dbReference type="ARBA" id="ARBA00023136"/>
    </source>
</evidence>
<feature type="transmembrane region" description="Helical" evidence="9">
    <location>
        <begin position="239"/>
        <end position="257"/>
    </location>
</feature>
<keyword evidence="6 9" id="KW-1133">Transmembrane helix</keyword>
<comment type="similarity">
    <text evidence="2 9">Belongs to the dicarboxylate/amino acid:cation symporter (DAACS) (TC 2.A.23) family.</text>
</comment>
<keyword evidence="4 9" id="KW-0812">Transmembrane</keyword>
<dbReference type="PANTHER" id="PTHR11958:SF111">
    <property type="entry name" value="AMINO ACID TRANSPORTER"/>
    <property type="match status" value="1"/>
</dbReference>
<dbReference type="EMBL" id="NEVH01023960">
    <property type="protein sequence ID" value="PNF17685.1"/>
    <property type="molecule type" value="Genomic_DNA"/>
</dbReference>
<dbReference type="SUPFAM" id="SSF118215">
    <property type="entry name" value="Proton glutamate symport protein"/>
    <property type="match status" value="1"/>
</dbReference>
<evidence type="ECO:0000256" key="1">
    <source>
        <dbReference type="ARBA" id="ARBA00004141"/>
    </source>
</evidence>
<dbReference type="PROSITE" id="PS00713">
    <property type="entry name" value="NA_DICARBOXYL_SYMP_1"/>
    <property type="match status" value="1"/>
</dbReference>
<evidence type="ECO:0000256" key="5">
    <source>
        <dbReference type="ARBA" id="ARBA00022847"/>
    </source>
</evidence>
<comment type="subcellular location">
    <subcellularLocation>
        <location evidence="1 9">Membrane</location>
        <topology evidence="1 9">Multi-pass membrane protein</topology>
    </subcellularLocation>
</comment>
<dbReference type="InterPro" id="IPR001991">
    <property type="entry name" value="Na-dicarboxylate_symporter"/>
</dbReference>
<keyword evidence="8" id="KW-0325">Glycoprotein</keyword>
<gene>
    <name evidence="10" type="ORF">B7P43_G07363</name>
</gene>
<dbReference type="InterPro" id="IPR018107">
    <property type="entry name" value="Na-dicarboxylate_symporter_CS"/>
</dbReference>
<feature type="transmembrane region" description="Helical" evidence="9">
    <location>
        <begin position="277"/>
        <end position="298"/>
    </location>
</feature>
<organism evidence="10 11">
    <name type="scientific">Cryptotermes secundus</name>
    <dbReference type="NCBI Taxonomy" id="105785"/>
    <lineage>
        <taxon>Eukaryota</taxon>
        <taxon>Metazoa</taxon>
        <taxon>Ecdysozoa</taxon>
        <taxon>Arthropoda</taxon>
        <taxon>Hexapoda</taxon>
        <taxon>Insecta</taxon>
        <taxon>Pterygota</taxon>
        <taxon>Neoptera</taxon>
        <taxon>Polyneoptera</taxon>
        <taxon>Dictyoptera</taxon>
        <taxon>Blattodea</taxon>
        <taxon>Blattoidea</taxon>
        <taxon>Termitoidae</taxon>
        <taxon>Kalotermitidae</taxon>
        <taxon>Cryptotermitinae</taxon>
        <taxon>Cryptotermes</taxon>
    </lineage>
</organism>
<feature type="transmembrane region" description="Helical" evidence="9">
    <location>
        <begin position="310"/>
        <end position="336"/>
    </location>
</feature>
<feature type="transmembrane region" description="Helical" evidence="9">
    <location>
        <begin position="422"/>
        <end position="451"/>
    </location>
</feature>
<name>A0A2J7PMX7_9NEOP</name>
<dbReference type="GO" id="GO:0005313">
    <property type="term" value="F:L-glutamate transmembrane transporter activity"/>
    <property type="evidence" value="ECO:0007669"/>
    <property type="project" value="TreeGrafter"/>
</dbReference>
<dbReference type="STRING" id="105785.A0A2J7PMX7"/>
<dbReference type="AlphaFoldDB" id="A0A2J7PMX7"/>
<evidence type="ECO:0000256" key="3">
    <source>
        <dbReference type="ARBA" id="ARBA00022448"/>
    </source>
</evidence>
<dbReference type="InterPro" id="IPR050746">
    <property type="entry name" value="DAACS"/>
</dbReference>
<dbReference type="PANTHER" id="PTHR11958">
    <property type="entry name" value="SODIUM/DICARBOXYLATE SYMPORTER-RELATED"/>
    <property type="match status" value="1"/>
</dbReference>
<feature type="transmembrane region" description="Helical" evidence="9">
    <location>
        <begin position="385"/>
        <end position="410"/>
    </location>
</feature>
<evidence type="ECO:0000256" key="6">
    <source>
        <dbReference type="ARBA" id="ARBA00022989"/>
    </source>
</evidence>
<keyword evidence="11" id="KW-1185">Reference proteome</keyword>
<evidence type="ECO:0000313" key="10">
    <source>
        <dbReference type="EMBL" id="PNF17685.1"/>
    </source>
</evidence>
<feature type="transmembrane region" description="Helical" evidence="9">
    <location>
        <begin position="88"/>
        <end position="108"/>
    </location>
</feature>
<feature type="transmembrane region" description="Helical" evidence="9">
    <location>
        <begin position="45"/>
        <end position="68"/>
    </location>
</feature>
<keyword evidence="7 9" id="KW-0472">Membrane</keyword>
<evidence type="ECO:0000313" key="11">
    <source>
        <dbReference type="Proteomes" id="UP000235965"/>
    </source>
</evidence>
<dbReference type="GO" id="GO:0015501">
    <property type="term" value="F:glutamate:sodium symporter activity"/>
    <property type="evidence" value="ECO:0007669"/>
    <property type="project" value="TreeGrafter"/>
</dbReference>
<sequence>MENNTNGKSTYIFTKIDLEEEDISNKNCNETNVATSGKFAHIRKWMVANLLLVTTVSGVLFGLFLGFVLRPLKLSPDAVMVISYPGEIFMRLLKLLILPLIIASLIAGSAKLNASANGKIAARMLVYFVLTSLINAILGTVLVLSIHPGDPHRKVVYGEENIGRKAHILDGILDLGRNIFPDNLFQAAFQQAHTVYIPKNVAVHNVTDNATYGPKDASEAVITQVELVRTIQYRSSTNTLGIIFFCLVFGTVVGTMGRKAYVVVEFFTAVDEVVMKMVSGVMWLTPVGISSVICGKILSVADLSLVVQQLGWFIFTVALGVFIYQLAIMQFIYYIVVRRNPYKYYFGLVQATLTAFATASTAAALPITFRCMDEKVHIDPRISRFILPIGCTINMNGTAMFVAVASFFIAQMNELQLSLGEIITVCLASTVASFSSASVPSAALVLIFMVLSTIDAPMEDVSLLFAIDWFVDRIRTTNNMLGDCYAAAIVEHLSKEQLIAVDAAIYEEEQMAASSRHIPPVYNNASSEHSVPQAVAVEMQSSVLTSGTQKKQENILMSTY</sequence>
<evidence type="ECO:0000256" key="9">
    <source>
        <dbReference type="RuleBase" id="RU361216"/>
    </source>
</evidence>
<accession>A0A2J7PMX7</accession>
<dbReference type="GO" id="GO:0005886">
    <property type="term" value="C:plasma membrane"/>
    <property type="evidence" value="ECO:0007669"/>
    <property type="project" value="TreeGrafter"/>
</dbReference>